<proteinExistence type="predicted"/>
<evidence type="ECO:0000313" key="1">
    <source>
        <dbReference type="EMBL" id="ACY88025.1"/>
    </source>
</evidence>
<sequence>MVSLTVLLSDSGNDFNGSGLINEASSGIQVGIRFIYDAISRSRPA</sequence>
<dbReference type="EMBL" id="CP001363">
    <property type="protein sequence ID" value="ACY88025.1"/>
    <property type="molecule type" value="Genomic_DNA"/>
</dbReference>
<dbReference type="AlphaFoldDB" id="A0A0F6B0J8"/>
<name>A0A0F6B0J8_SALT1</name>
<evidence type="ECO:0000313" key="2">
    <source>
        <dbReference type="Proteomes" id="UP000002695"/>
    </source>
</evidence>
<reference evidence="1 2" key="1">
    <citation type="journal article" date="2010" name="J. Bacteriol.">
        <title>Short-term signatures of evolutionary change in the Salmonella enterica serovar typhimurium 14028 genome.</title>
        <authorList>
            <person name="Jarvik T."/>
            <person name="Smillie C."/>
            <person name="Groisman E.A."/>
            <person name="Ochman H."/>
        </authorList>
    </citation>
    <scope>NUCLEOTIDE SEQUENCE [LARGE SCALE GENOMIC DNA]</scope>
    <source>
        <strain evidence="2">14028s / SGSC 2262</strain>
    </source>
</reference>
<organism evidence="1 2">
    <name type="scientific">Salmonella typhimurium (strain 14028s / SGSC 2262)</name>
    <dbReference type="NCBI Taxonomy" id="588858"/>
    <lineage>
        <taxon>Bacteria</taxon>
        <taxon>Pseudomonadati</taxon>
        <taxon>Pseudomonadota</taxon>
        <taxon>Gammaproteobacteria</taxon>
        <taxon>Enterobacterales</taxon>
        <taxon>Enterobacteriaceae</taxon>
        <taxon>Salmonella</taxon>
    </lineage>
</organism>
<gene>
    <name evidence="1" type="ordered locus">STM14_1546</name>
</gene>
<dbReference type="Proteomes" id="UP000002695">
    <property type="component" value="Chromosome"/>
</dbReference>
<keyword evidence="2" id="KW-1185">Reference proteome</keyword>
<protein>
    <submittedName>
        <fullName evidence="1">Uncharacterized protein</fullName>
    </submittedName>
</protein>
<dbReference type="KEGG" id="seo:STM14_1546"/>
<dbReference type="HOGENOM" id="CLU_3188738_0_0_6"/>
<accession>A0A0F6B0J8</accession>